<protein>
    <submittedName>
        <fullName evidence="8">Polysaccharide transporter, PST family</fullName>
    </submittedName>
</protein>
<evidence type="ECO:0000256" key="4">
    <source>
        <dbReference type="ARBA" id="ARBA00022692"/>
    </source>
</evidence>
<evidence type="ECO:0000313" key="8">
    <source>
        <dbReference type="EMBL" id="SDD19123.1"/>
    </source>
</evidence>
<feature type="transmembrane region" description="Helical" evidence="7">
    <location>
        <begin position="147"/>
        <end position="167"/>
    </location>
</feature>
<dbReference type="PANTHER" id="PTHR30250">
    <property type="entry name" value="PST FAMILY PREDICTED COLANIC ACID TRANSPORTER"/>
    <property type="match status" value="1"/>
</dbReference>
<dbReference type="AlphaFoldDB" id="A0A1G6SQL1"/>
<gene>
    <name evidence="8" type="ORF">SAMN04488597_13216</name>
</gene>
<feature type="transmembrane region" description="Helical" evidence="7">
    <location>
        <begin position="359"/>
        <end position="386"/>
    </location>
</feature>
<dbReference type="InterPro" id="IPR050833">
    <property type="entry name" value="Poly_Biosynth_Transport"/>
</dbReference>
<feature type="transmembrane region" description="Helical" evidence="7">
    <location>
        <begin position="117"/>
        <end position="135"/>
    </location>
</feature>
<evidence type="ECO:0000256" key="1">
    <source>
        <dbReference type="ARBA" id="ARBA00004651"/>
    </source>
</evidence>
<accession>A0A1G6SQL1</accession>
<name>A0A1G6SQL1_9FIRM</name>
<keyword evidence="3" id="KW-1003">Cell membrane</keyword>
<feature type="transmembrane region" description="Helical" evidence="7">
    <location>
        <begin position="318"/>
        <end position="347"/>
    </location>
</feature>
<dbReference type="EMBL" id="FMYT01000032">
    <property type="protein sequence ID" value="SDD19123.1"/>
    <property type="molecule type" value="Genomic_DNA"/>
</dbReference>
<feature type="transmembrane region" description="Helical" evidence="7">
    <location>
        <begin position="39"/>
        <end position="58"/>
    </location>
</feature>
<evidence type="ECO:0000256" key="2">
    <source>
        <dbReference type="ARBA" id="ARBA00007430"/>
    </source>
</evidence>
<sequence length="482" mass="54155">MSLKKKTFWGGIWNSLSSVSLTGLNFTITAILARLLSPNAFGIMGMIQTTIALINMMNQFGLSPAIIQGENLNQKRLSSLFWFNMLVGILMTGIVFFSADLVALFFNQNSLAPLLRLISIVFTIVSFSFIQQSLLRKEMKFKELFNINIISTISYGIITIILAVNGFGVKSLVLGYISKNIITTILIILFNRWLPSFRFDFKEIRDLLNFGVYVFGSSILNYFNRNLDYLLIGRFLGAEALGYYTLAYKLMLIPVRKIGGVVGNTFLPAFSQIKNKPKSIKKYYLKVLQLISLLTFPMMGGLLIVAPEFILSVYGENWIPVIILVQILSITGALQSLGTTVGTILLSQGRSDISFKWNLFAVSNLGVAMLIGMNWGIIGVAVGVAIFSFYSFWISFYITGSLINMSLLDLVKYIRKSFLYTLFMMSIVYLTKTYLVSPNIEQLPIQLAVNVTTGVITYAFIFLIVDGKEYFNQIKRLKNVLK</sequence>
<keyword evidence="6 7" id="KW-0472">Membrane</keyword>
<dbReference type="Proteomes" id="UP000324896">
    <property type="component" value="Unassembled WGS sequence"/>
</dbReference>
<evidence type="ECO:0000313" key="9">
    <source>
        <dbReference type="Proteomes" id="UP000324896"/>
    </source>
</evidence>
<feature type="transmembrane region" description="Helical" evidence="7">
    <location>
        <begin position="12"/>
        <end position="33"/>
    </location>
</feature>
<dbReference type="GO" id="GO:0005886">
    <property type="term" value="C:plasma membrane"/>
    <property type="evidence" value="ECO:0007669"/>
    <property type="project" value="UniProtKB-SubCell"/>
</dbReference>
<evidence type="ECO:0000256" key="5">
    <source>
        <dbReference type="ARBA" id="ARBA00022989"/>
    </source>
</evidence>
<organism evidence="8 9">
    <name type="scientific">Halanaerobium congolense</name>
    <dbReference type="NCBI Taxonomy" id="54121"/>
    <lineage>
        <taxon>Bacteria</taxon>
        <taxon>Bacillati</taxon>
        <taxon>Bacillota</taxon>
        <taxon>Clostridia</taxon>
        <taxon>Halanaerobiales</taxon>
        <taxon>Halanaerobiaceae</taxon>
        <taxon>Halanaerobium</taxon>
    </lineage>
</organism>
<evidence type="ECO:0000256" key="7">
    <source>
        <dbReference type="SAM" id="Phobius"/>
    </source>
</evidence>
<comment type="subcellular location">
    <subcellularLocation>
        <location evidence="1">Cell membrane</location>
        <topology evidence="1">Multi-pass membrane protein</topology>
    </subcellularLocation>
</comment>
<dbReference type="PANTHER" id="PTHR30250:SF10">
    <property type="entry name" value="LIPOPOLYSACCHARIDE BIOSYNTHESIS PROTEIN WZXC"/>
    <property type="match status" value="1"/>
</dbReference>
<dbReference type="Pfam" id="PF13440">
    <property type="entry name" value="Polysacc_synt_3"/>
    <property type="match status" value="1"/>
</dbReference>
<proteinExistence type="inferred from homology"/>
<reference evidence="8 9" key="1">
    <citation type="submission" date="2016-10" db="EMBL/GenBank/DDBJ databases">
        <authorList>
            <person name="Varghese N."/>
            <person name="Submissions S."/>
        </authorList>
    </citation>
    <scope>NUCLEOTIDE SEQUENCE [LARGE SCALE GENOMIC DNA]</scope>
    <source>
        <strain evidence="8 9">WG10</strain>
    </source>
</reference>
<dbReference type="RefSeq" id="WP_149796938.1">
    <property type="nucleotide sequence ID" value="NZ_FMYT01000032.1"/>
</dbReference>
<dbReference type="NCBIfam" id="NF007773">
    <property type="entry name" value="PRK10459.1"/>
    <property type="match status" value="1"/>
</dbReference>
<feature type="transmembrane region" description="Helical" evidence="7">
    <location>
        <begin position="206"/>
        <end position="223"/>
    </location>
</feature>
<keyword evidence="5 7" id="KW-1133">Transmembrane helix</keyword>
<evidence type="ECO:0000256" key="6">
    <source>
        <dbReference type="ARBA" id="ARBA00023136"/>
    </source>
</evidence>
<feature type="transmembrane region" description="Helical" evidence="7">
    <location>
        <begin position="418"/>
        <end position="437"/>
    </location>
</feature>
<feature type="transmembrane region" description="Helical" evidence="7">
    <location>
        <begin position="229"/>
        <end position="247"/>
    </location>
</feature>
<keyword evidence="4 7" id="KW-0812">Transmembrane</keyword>
<feature type="transmembrane region" description="Helical" evidence="7">
    <location>
        <begin position="79"/>
        <end position="105"/>
    </location>
</feature>
<feature type="transmembrane region" description="Helical" evidence="7">
    <location>
        <begin position="173"/>
        <end position="194"/>
    </location>
</feature>
<feature type="transmembrane region" description="Helical" evidence="7">
    <location>
        <begin position="443"/>
        <end position="465"/>
    </location>
</feature>
<evidence type="ECO:0000256" key="3">
    <source>
        <dbReference type="ARBA" id="ARBA00022475"/>
    </source>
</evidence>
<comment type="similarity">
    <text evidence="2">Belongs to the polysaccharide synthase family.</text>
</comment>
<dbReference type="CDD" id="cd13127">
    <property type="entry name" value="MATE_tuaB_like"/>
    <property type="match status" value="1"/>
</dbReference>
<feature type="transmembrane region" description="Helical" evidence="7">
    <location>
        <begin position="283"/>
        <end position="306"/>
    </location>
</feature>
<feature type="transmembrane region" description="Helical" evidence="7">
    <location>
        <begin position="392"/>
        <end position="411"/>
    </location>
</feature>